<dbReference type="Proteomes" id="UP000053259">
    <property type="component" value="Unassembled WGS sequence"/>
</dbReference>
<evidence type="ECO:0000313" key="10">
    <source>
        <dbReference type="EMBL" id="KIW06347.1"/>
    </source>
</evidence>
<dbReference type="STRING" id="253628.A0A0D1Z060"/>
<feature type="region of interest" description="Disordered" evidence="9">
    <location>
        <begin position="235"/>
        <end position="264"/>
    </location>
</feature>
<feature type="compositionally biased region" description="Polar residues" evidence="9">
    <location>
        <begin position="1"/>
        <end position="12"/>
    </location>
</feature>
<evidence type="ECO:0000256" key="2">
    <source>
        <dbReference type="ARBA" id="ARBA00004604"/>
    </source>
</evidence>
<keyword evidence="7" id="KW-0175">Coiled coil</keyword>
<dbReference type="GO" id="GO:0000462">
    <property type="term" value="P:maturation of SSU-rRNA from tricistronic rRNA transcript (SSU-rRNA, 5.8S rRNA, LSU-rRNA)"/>
    <property type="evidence" value="ECO:0007669"/>
    <property type="project" value="TreeGrafter"/>
</dbReference>
<feature type="region of interest" description="Disordered" evidence="9">
    <location>
        <begin position="1"/>
        <end position="54"/>
    </location>
</feature>
<dbReference type="FunCoup" id="A0A0D1Z060">
    <property type="interactions" value="154"/>
</dbReference>
<evidence type="ECO:0000256" key="1">
    <source>
        <dbReference type="ARBA" id="ARBA00002773"/>
    </source>
</evidence>
<evidence type="ECO:0000256" key="6">
    <source>
        <dbReference type="ARBA" id="ARBA00022552"/>
    </source>
</evidence>
<evidence type="ECO:0000256" key="9">
    <source>
        <dbReference type="SAM" id="MobiDB-lite"/>
    </source>
</evidence>
<comment type="similarity">
    <text evidence="3">Belongs to the EFG1 family.</text>
</comment>
<dbReference type="OrthoDB" id="47732at2759"/>
<dbReference type="EMBL" id="KN847535">
    <property type="protein sequence ID" value="KIW06347.1"/>
    <property type="molecule type" value="Genomic_DNA"/>
</dbReference>
<gene>
    <name evidence="10" type="ORF">PV09_02809</name>
</gene>
<reference evidence="10 11" key="1">
    <citation type="submission" date="2015-01" db="EMBL/GenBank/DDBJ databases">
        <title>The Genome Sequence of Ochroconis gallopava CBS43764.</title>
        <authorList>
            <consortium name="The Broad Institute Genomics Platform"/>
            <person name="Cuomo C."/>
            <person name="de Hoog S."/>
            <person name="Gorbushina A."/>
            <person name="Stielow B."/>
            <person name="Teixiera M."/>
            <person name="Abouelleil A."/>
            <person name="Chapman S.B."/>
            <person name="Priest M."/>
            <person name="Young S.K."/>
            <person name="Wortman J."/>
            <person name="Nusbaum C."/>
            <person name="Birren B."/>
        </authorList>
    </citation>
    <scope>NUCLEOTIDE SEQUENCE [LARGE SCALE GENOMIC DNA]</scope>
    <source>
        <strain evidence="10 11">CBS 43764</strain>
    </source>
</reference>
<organism evidence="10 11">
    <name type="scientific">Verruconis gallopava</name>
    <dbReference type="NCBI Taxonomy" id="253628"/>
    <lineage>
        <taxon>Eukaryota</taxon>
        <taxon>Fungi</taxon>
        <taxon>Dikarya</taxon>
        <taxon>Ascomycota</taxon>
        <taxon>Pezizomycotina</taxon>
        <taxon>Dothideomycetes</taxon>
        <taxon>Pleosporomycetidae</taxon>
        <taxon>Venturiales</taxon>
        <taxon>Sympoventuriaceae</taxon>
        <taxon>Verruconis</taxon>
    </lineage>
</organism>
<keyword evidence="6" id="KW-0698">rRNA processing</keyword>
<keyword evidence="8" id="KW-0539">Nucleus</keyword>
<feature type="compositionally biased region" description="Basic and acidic residues" evidence="9">
    <location>
        <begin position="13"/>
        <end position="24"/>
    </location>
</feature>
<name>A0A0D1Z060_9PEZI</name>
<dbReference type="AlphaFoldDB" id="A0A0D1Z060"/>
<comment type="function">
    <text evidence="1">Involved in rRNA processing.</text>
</comment>
<evidence type="ECO:0000256" key="4">
    <source>
        <dbReference type="ARBA" id="ARBA00018689"/>
    </source>
</evidence>
<evidence type="ECO:0000256" key="7">
    <source>
        <dbReference type="ARBA" id="ARBA00023054"/>
    </source>
</evidence>
<keyword evidence="11" id="KW-1185">Reference proteome</keyword>
<dbReference type="GO" id="GO:0030688">
    <property type="term" value="C:preribosome, small subunit precursor"/>
    <property type="evidence" value="ECO:0007669"/>
    <property type="project" value="TreeGrafter"/>
</dbReference>
<dbReference type="PANTHER" id="PTHR33911:SF1">
    <property type="entry name" value="RRNA-PROCESSING PROTEIN EFG1"/>
    <property type="match status" value="1"/>
</dbReference>
<protein>
    <recommendedName>
        <fullName evidence="4">rRNA-processing protein EFG1</fullName>
    </recommendedName>
    <alternativeName>
        <fullName evidence="5">rRNA-processing protein efg1</fullName>
    </alternativeName>
</protein>
<dbReference type="GO" id="GO:0005730">
    <property type="term" value="C:nucleolus"/>
    <property type="evidence" value="ECO:0007669"/>
    <property type="project" value="UniProtKB-SubCell"/>
</dbReference>
<dbReference type="InParanoid" id="A0A0D1Z060"/>
<dbReference type="GeneID" id="27310782"/>
<evidence type="ECO:0000256" key="8">
    <source>
        <dbReference type="ARBA" id="ARBA00023242"/>
    </source>
</evidence>
<evidence type="ECO:0000256" key="5">
    <source>
        <dbReference type="ARBA" id="ARBA00019827"/>
    </source>
</evidence>
<dbReference type="InterPro" id="IPR050786">
    <property type="entry name" value="EFG1_rRNA-proc"/>
</dbReference>
<sequence>MSRIDGSSTNDYNRGEPFRVDKYARFKAKKRDAGRDERRKNGKSRAKAANTGITPLKRRIRSLSRLLSNNPKIPADVKISHEREIQSLQHELVNVLLDKEKHEMIGKYHKVRFFERQRATRRLKKAMKALEACEDAKDRPELERKVHIAQVDVNYPQYYPYMKVYQSLWKRETTEDGEEQYTANNEQEDGAKGNIEVWRQVEKAMEDGTLEGLKDIVEESKIAKIRNTVVSFGYTSKGSAKSKDNKNETCDGDEQDETGAGFFE</sequence>
<evidence type="ECO:0000313" key="11">
    <source>
        <dbReference type="Proteomes" id="UP000053259"/>
    </source>
</evidence>
<dbReference type="PANTHER" id="PTHR33911">
    <property type="entry name" value="RRNA-PROCESSING PROTEIN EFG1"/>
    <property type="match status" value="1"/>
</dbReference>
<comment type="subcellular location">
    <subcellularLocation>
        <location evidence="2">Nucleus</location>
        <location evidence="2">Nucleolus</location>
    </subcellularLocation>
</comment>
<dbReference type="Pfam" id="PF10153">
    <property type="entry name" value="Efg1"/>
    <property type="match status" value="1"/>
</dbReference>
<dbReference type="RefSeq" id="XP_016216216.1">
    <property type="nucleotide sequence ID" value="XM_016355910.1"/>
</dbReference>
<dbReference type="VEuPathDB" id="FungiDB:PV09_02809"/>
<proteinExistence type="inferred from homology"/>
<accession>A0A0D1Z060</accession>
<dbReference type="HOGENOM" id="CLU_066912_0_0_1"/>
<evidence type="ECO:0000256" key="3">
    <source>
        <dbReference type="ARBA" id="ARBA00006916"/>
    </source>
</evidence>
<dbReference type="InterPro" id="IPR019310">
    <property type="entry name" value="Efg1"/>
</dbReference>